<dbReference type="PROSITE" id="PS50949">
    <property type="entry name" value="HTH_GNTR"/>
    <property type="match status" value="1"/>
</dbReference>
<dbReference type="Pfam" id="PF00155">
    <property type="entry name" value="Aminotran_1_2"/>
    <property type="match status" value="1"/>
</dbReference>
<dbReference type="GO" id="GO:0008483">
    <property type="term" value="F:transaminase activity"/>
    <property type="evidence" value="ECO:0007669"/>
    <property type="project" value="UniProtKB-KW"/>
</dbReference>
<dbReference type="Gene3D" id="1.10.10.10">
    <property type="entry name" value="Winged helix-like DNA-binding domain superfamily/Winged helix DNA-binding domain"/>
    <property type="match status" value="1"/>
</dbReference>
<dbReference type="InterPro" id="IPR015424">
    <property type="entry name" value="PyrdxlP-dep_Trfase"/>
</dbReference>
<dbReference type="Proteomes" id="UP001560045">
    <property type="component" value="Unassembled WGS sequence"/>
</dbReference>
<dbReference type="PANTHER" id="PTHR46577">
    <property type="entry name" value="HTH-TYPE TRANSCRIPTIONAL REGULATORY PROTEIN GABR"/>
    <property type="match status" value="1"/>
</dbReference>
<comment type="similarity">
    <text evidence="1">In the C-terminal section; belongs to the class-I pyridoxal-phosphate-dependent aminotransferase family.</text>
</comment>
<keyword evidence="5" id="KW-0804">Transcription</keyword>
<dbReference type="InterPro" id="IPR036390">
    <property type="entry name" value="WH_DNA-bd_sf"/>
</dbReference>
<evidence type="ECO:0000256" key="5">
    <source>
        <dbReference type="ARBA" id="ARBA00023163"/>
    </source>
</evidence>
<dbReference type="CDD" id="cd00609">
    <property type="entry name" value="AAT_like"/>
    <property type="match status" value="1"/>
</dbReference>
<comment type="caution">
    <text evidence="7">The sequence shown here is derived from an EMBL/GenBank/DDBJ whole genome shotgun (WGS) entry which is preliminary data.</text>
</comment>
<proteinExistence type="inferred from homology"/>
<dbReference type="InterPro" id="IPR051446">
    <property type="entry name" value="HTH_trans_reg/aminotransferase"/>
</dbReference>
<keyword evidence="2" id="KW-0663">Pyridoxal phosphate</keyword>
<name>A0ABV3XF47_9ACTN</name>
<dbReference type="SUPFAM" id="SSF46785">
    <property type="entry name" value="Winged helix' DNA-binding domain"/>
    <property type="match status" value="1"/>
</dbReference>
<evidence type="ECO:0000313" key="7">
    <source>
        <dbReference type="EMBL" id="MEX5719056.1"/>
    </source>
</evidence>
<keyword evidence="7" id="KW-0032">Aminotransferase</keyword>
<dbReference type="RefSeq" id="WP_369206510.1">
    <property type="nucleotide sequence ID" value="NZ_JBFNXQ010000032.1"/>
</dbReference>
<dbReference type="CDD" id="cd07377">
    <property type="entry name" value="WHTH_GntR"/>
    <property type="match status" value="1"/>
</dbReference>
<sequence>MRSTNGTDFLQLHRAAAPPRGLIAWLVAEVRAAVADGRLGPGSALPPTRTLARDLGVSRGVVVEAYQRLADEGVVVSRTGSGTVVAAPPAPAAVVPAGSADVAVPLLPARPPAGVDVDLSPGVPDLSAFPRSVWLRAERAVLAHAAAADLGYGDPRGSARLRGELATWLARTRGLRVPAEGIVVVAGVAQSLALLAQVLRARGETTVAVEDPGSRGARDAIGYWGLDVLPVPVDEDGVRVAELAATGARAAVLTPAHQFPTGVVLAPGRRREVLAWARAADGLVVEDDYDAEHRYDRAPVPALQAGAPDLVAHTGSTSKTLAPGMRLGWLVPPASLLAEVVAAKHANDLGSPVLPQLVLAELLASGAYDRHLRQVRARQRDRRDAVVAAVREHLPAARVEGAAAGLHLLLTLPAAAGDDVDLAARACDVGVLVHPLSWHRQRPGPPGLVLGYAAHTPDRLTDAVRRLGAALAR</sequence>
<dbReference type="PRINTS" id="PR00035">
    <property type="entry name" value="HTHGNTR"/>
</dbReference>
<dbReference type="SMART" id="SM00345">
    <property type="entry name" value="HTH_GNTR"/>
    <property type="match status" value="1"/>
</dbReference>
<accession>A0ABV3XF47</accession>
<evidence type="ECO:0000259" key="6">
    <source>
        <dbReference type="PROSITE" id="PS50949"/>
    </source>
</evidence>
<evidence type="ECO:0000256" key="3">
    <source>
        <dbReference type="ARBA" id="ARBA00023015"/>
    </source>
</evidence>
<dbReference type="EMBL" id="JBFNXQ010000032">
    <property type="protein sequence ID" value="MEX5719056.1"/>
    <property type="molecule type" value="Genomic_DNA"/>
</dbReference>
<evidence type="ECO:0000256" key="1">
    <source>
        <dbReference type="ARBA" id="ARBA00005384"/>
    </source>
</evidence>
<organism evidence="7 8">
    <name type="scientific">Geodermatophilus maliterrae</name>
    <dbReference type="NCBI Taxonomy" id="3162531"/>
    <lineage>
        <taxon>Bacteria</taxon>
        <taxon>Bacillati</taxon>
        <taxon>Actinomycetota</taxon>
        <taxon>Actinomycetes</taxon>
        <taxon>Geodermatophilales</taxon>
        <taxon>Geodermatophilaceae</taxon>
        <taxon>Geodermatophilus</taxon>
    </lineage>
</organism>
<feature type="domain" description="HTH gntR-type" evidence="6">
    <location>
        <begin position="20"/>
        <end position="88"/>
    </location>
</feature>
<keyword evidence="4" id="KW-0238">DNA-binding</keyword>
<dbReference type="SUPFAM" id="SSF53383">
    <property type="entry name" value="PLP-dependent transferases"/>
    <property type="match status" value="1"/>
</dbReference>
<dbReference type="InterPro" id="IPR036388">
    <property type="entry name" value="WH-like_DNA-bd_sf"/>
</dbReference>
<dbReference type="InterPro" id="IPR015421">
    <property type="entry name" value="PyrdxlP-dep_Trfase_major"/>
</dbReference>
<evidence type="ECO:0000313" key="8">
    <source>
        <dbReference type="Proteomes" id="UP001560045"/>
    </source>
</evidence>
<dbReference type="PANTHER" id="PTHR46577:SF1">
    <property type="entry name" value="HTH-TYPE TRANSCRIPTIONAL REGULATORY PROTEIN GABR"/>
    <property type="match status" value="1"/>
</dbReference>
<dbReference type="InterPro" id="IPR000524">
    <property type="entry name" value="Tscrpt_reg_HTH_GntR"/>
</dbReference>
<dbReference type="Pfam" id="PF00392">
    <property type="entry name" value="GntR"/>
    <property type="match status" value="1"/>
</dbReference>
<evidence type="ECO:0000256" key="2">
    <source>
        <dbReference type="ARBA" id="ARBA00022898"/>
    </source>
</evidence>
<dbReference type="Gene3D" id="3.40.640.10">
    <property type="entry name" value="Type I PLP-dependent aspartate aminotransferase-like (Major domain)"/>
    <property type="match status" value="1"/>
</dbReference>
<gene>
    <name evidence="7" type="ORF">ABQ292_11875</name>
</gene>
<reference evidence="7 8" key="1">
    <citation type="submission" date="2024-06" db="EMBL/GenBank/DDBJ databases">
        <title>Draft genome sequence of Geodermatophilus badlandi, a novel member of the Geodermatophilaceae isolated from badland sedimentary rocks in the Red desert, Wyoming, USA.</title>
        <authorList>
            <person name="Ben Tekaya S."/>
            <person name="Nouioui I."/>
            <person name="Flores G.M."/>
            <person name="Shaal M.N."/>
            <person name="Bredoire F."/>
            <person name="Basile F."/>
            <person name="Van Diepen L."/>
            <person name="Ward N.L."/>
        </authorList>
    </citation>
    <scope>NUCLEOTIDE SEQUENCE [LARGE SCALE GENOMIC DNA]</scope>
    <source>
        <strain evidence="7 8">WL48A</strain>
    </source>
</reference>
<keyword evidence="8" id="KW-1185">Reference proteome</keyword>
<evidence type="ECO:0000256" key="4">
    <source>
        <dbReference type="ARBA" id="ARBA00023125"/>
    </source>
</evidence>
<protein>
    <submittedName>
        <fullName evidence="7">PLP-dependent aminotransferase family protein</fullName>
    </submittedName>
</protein>
<keyword evidence="7" id="KW-0808">Transferase</keyword>
<dbReference type="InterPro" id="IPR004839">
    <property type="entry name" value="Aminotransferase_I/II_large"/>
</dbReference>
<keyword evidence="3" id="KW-0805">Transcription regulation</keyword>